<proteinExistence type="predicted"/>
<dbReference type="SUPFAM" id="SSF53335">
    <property type="entry name" value="S-adenosyl-L-methionine-dependent methyltransferases"/>
    <property type="match status" value="1"/>
</dbReference>
<gene>
    <name evidence="1" type="ORF">Bca52824_002447</name>
</gene>
<accession>A0A8X8BDY5</accession>
<sequence>MREFCNEGNILDAKDPKLGTEYDRTEVEMVLKLGLMCSHSNPHDRPTMRQVLHYLTGDAILPDLSPSDLRGNAMTLEIHDGLSETGMFTCGSSMVNSIVSASSGSWLMLRLKWKETFAFPRLSQAGKRVSFHIMSRRVEASAGDGDEHIFREDVQAIRDKTKCWLGKDNNANKKPLFIDPYAACFFPPFTNKEPNIHKHQHHHYCLATKFIDDKLLHTAKRIDGLKQVVLFTDGTDT</sequence>
<protein>
    <submittedName>
        <fullName evidence="1">Uncharacterized protein</fullName>
    </submittedName>
</protein>
<dbReference type="SUPFAM" id="SSF56112">
    <property type="entry name" value="Protein kinase-like (PK-like)"/>
    <property type="match status" value="1"/>
</dbReference>
<evidence type="ECO:0000313" key="2">
    <source>
        <dbReference type="Proteomes" id="UP000886595"/>
    </source>
</evidence>
<dbReference type="Gene3D" id="3.40.50.150">
    <property type="entry name" value="Vaccinia Virus protein VP39"/>
    <property type="match status" value="1"/>
</dbReference>
<evidence type="ECO:0000313" key="1">
    <source>
        <dbReference type="EMBL" id="KAG2331267.1"/>
    </source>
</evidence>
<dbReference type="Gene3D" id="1.10.510.10">
    <property type="entry name" value="Transferase(Phosphotransferase) domain 1"/>
    <property type="match status" value="1"/>
</dbReference>
<dbReference type="InterPro" id="IPR029063">
    <property type="entry name" value="SAM-dependent_MTases_sf"/>
</dbReference>
<reference evidence="1 2" key="1">
    <citation type="submission" date="2020-02" db="EMBL/GenBank/DDBJ databases">
        <authorList>
            <person name="Ma Q."/>
            <person name="Huang Y."/>
            <person name="Song X."/>
            <person name="Pei D."/>
        </authorList>
    </citation>
    <scope>NUCLEOTIDE SEQUENCE [LARGE SCALE GENOMIC DNA]</scope>
    <source>
        <strain evidence="1">Sxm20200214</strain>
        <tissue evidence="1">Leaf</tissue>
    </source>
</reference>
<dbReference type="AlphaFoldDB" id="A0A8X8BDY5"/>
<comment type="caution">
    <text evidence="1">The sequence shown here is derived from an EMBL/GenBank/DDBJ whole genome shotgun (WGS) entry which is preliminary data.</text>
</comment>
<name>A0A8X8BDY5_BRACI</name>
<dbReference type="InterPro" id="IPR011009">
    <property type="entry name" value="Kinase-like_dom_sf"/>
</dbReference>
<organism evidence="1 2">
    <name type="scientific">Brassica carinata</name>
    <name type="common">Ethiopian mustard</name>
    <name type="synonym">Abyssinian cabbage</name>
    <dbReference type="NCBI Taxonomy" id="52824"/>
    <lineage>
        <taxon>Eukaryota</taxon>
        <taxon>Viridiplantae</taxon>
        <taxon>Streptophyta</taxon>
        <taxon>Embryophyta</taxon>
        <taxon>Tracheophyta</taxon>
        <taxon>Spermatophyta</taxon>
        <taxon>Magnoliopsida</taxon>
        <taxon>eudicotyledons</taxon>
        <taxon>Gunneridae</taxon>
        <taxon>Pentapetalae</taxon>
        <taxon>rosids</taxon>
        <taxon>malvids</taxon>
        <taxon>Brassicales</taxon>
        <taxon>Brassicaceae</taxon>
        <taxon>Brassiceae</taxon>
        <taxon>Brassica</taxon>
    </lineage>
</organism>
<dbReference type="OrthoDB" id="543442at2759"/>
<dbReference type="Proteomes" id="UP000886595">
    <property type="component" value="Unassembled WGS sequence"/>
</dbReference>
<dbReference type="EMBL" id="JAAMPC010000001">
    <property type="protein sequence ID" value="KAG2331267.1"/>
    <property type="molecule type" value="Genomic_DNA"/>
</dbReference>
<keyword evidence="2" id="KW-1185">Reference proteome</keyword>